<keyword evidence="2" id="KW-0472">Membrane</keyword>
<keyword evidence="2" id="KW-1133">Transmembrane helix</keyword>
<evidence type="ECO:0000313" key="3">
    <source>
        <dbReference type="EMBL" id="WFD25340.1"/>
    </source>
</evidence>
<sequence>MWVGGILRQASRAGQERASQPVSREQRMQRLAETTPTEDPRERLKRIARRVDTWSETRTNKSIYESWMAISPRTRIIMGLVAFGFSLTGLYVADWLEDKYPERNNKPTASSSVPQLQERESGEKDRPRFFSISVVDRT</sequence>
<accession>A0AAF0EIS2</accession>
<keyword evidence="4" id="KW-1185">Reference proteome</keyword>
<keyword evidence="2" id="KW-0812">Transmembrane</keyword>
<feature type="compositionally biased region" description="Polar residues" evidence="1">
    <location>
        <begin position="106"/>
        <end position="115"/>
    </location>
</feature>
<feature type="region of interest" description="Disordered" evidence="1">
    <location>
        <begin position="10"/>
        <end position="41"/>
    </location>
</feature>
<organism evidence="3 4">
    <name type="scientific">Malassezia nana</name>
    <dbReference type="NCBI Taxonomy" id="180528"/>
    <lineage>
        <taxon>Eukaryota</taxon>
        <taxon>Fungi</taxon>
        <taxon>Dikarya</taxon>
        <taxon>Basidiomycota</taxon>
        <taxon>Ustilaginomycotina</taxon>
        <taxon>Malasseziomycetes</taxon>
        <taxon>Malasseziales</taxon>
        <taxon>Malasseziaceae</taxon>
        <taxon>Malassezia</taxon>
    </lineage>
</organism>
<reference evidence="3" key="1">
    <citation type="submission" date="2023-03" db="EMBL/GenBank/DDBJ databases">
        <title>Mating type loci evolution in Malassezia.</title>
        <authorList>
            <person name="Coelho M.A."/>
        </authorList>
    </citation>
    <scope>NUCLEOTIDE SEQUENCE</scope>
    <source>
        <strain evidence="3">CBS 9557</strain>
    </source>
</reference>
<evidence type="ECO:0000313" key="4">
    <source>
        <dbReference type="Proteomes" id="UP001213623"/>
    </source>
</evidence>
<gene>
    <name evidence="3" type="ORF">MNAN1_000308</name>
</gene>
<feature type="region of interest" description="Disordered" evidence="1">
    <location>
        <begin position="101"/>
        <end position="138"/>
    </location>
</feature>
<evidence type="ECO:0000256" key="1">
    <source>
        <dbReference type="SAM" id="MobiDB-lite"/>
    </source>
</evidence>
<proteinExistence type="predicted"/>
<feature type="compositionally biased region" description="Basic and acidic residues" evidence="1">
    <location>
        <begin position="117"/>
        <end position="128"/>
    </location>
</feature>
<dbReference type="AlphaFoldDB" id="A0AAF0EIS2"/>
<protein>
    <submittedName>
        <fullName evidence="3">Uncharacterized protein</fullName>
    </submittedName>
</protein>
<feature type="transmembrane region" description="Helical" evidence="2">
    <location>
        <begin position="76"/>
        <end position="96"/>
    </location>
</feature>
<dbReference type="Proteomes" id="UP001213623">
    <property type="component" value="Chromosome 1"/>
</dbReference>
<evidence type="ECO:0000256" key="2">
    <source>
        <dbReference type="SAM" id="Phobius"/>
    </source>
</evidence>
<dbReference type="EMBL" id="CP119892">
    <property type="protein sequence ID" value="WFD25340.1"/>
    <property type="molecule type" value="Genomic_DNA"/>
</dbReference>
<name>A0AAF0EIS2_9BASI</name>